<evidence type="ECO:0000256" key="1">
    <source>
        <dbReference type="ARBA" id="ARBA00004613"/>
    </source>
</evidence>
<evidence type="ECO:0000256" key="3">
    <source>
        <dbReference type="ARBA" id="ARBA00022525"/>
    </source>
</evidence>
<dbReference type="PANTHER" id="PTHR17223">
    <property type="entry name" value="PARATHYROID HORMONE-RELATED"/>
    <property type="match status" value="1"/>
</dbReference>
<dbReference type="PROSITE" id="PS00335">
    <property type="entry name" value="PARATHYROID"/>
    <property type="match status" value="1"/>
</dbReference>
<feature type="region of interest" description="Disordered" evidence="6">
    <location>
        <begin position="263"/>
        <end position="283"/>
    </location>
</feature>
<comment type="caution">
    <text evidence="7">The sequence shown here is derived from an EMBL/GenBank/DDBJ whole genome shotgun (WGS) entry which is preliminary data.</text>
</comment>
<evidence type="ECO:0000313" key="7">
    <source>
        <dbReference type="EMBL" id="MBN3275877.1"/>
    </source>
</evidence>
<feature type="compositionally biased region" description="Pro residues" evidence="6">
    <location>
        <begin position="96"/>
        <end position="114"/>
    </location>
</feature>
<proteinExistence type="inferred from homology"/>
<accession>A0ABS2XNM2</accession>
<keyword evidence="8" id="KW-1185">Reference proteome</keyword>
<evidence type="ECO:0000313" key="8">
    <source>
        <dbReference type="Proteomes" id="UP001166093"/>
    </source>
</evidence>
<reference evidence="7" key="1">
    <citation type="journal article" date="2021" name="Cell">
        <title>Tracing the genetic footprints of vertebrate landing in non-teleost ray-finned fishes.</title>
        <authorList>
            <person name="Bi X."/>
            <person name="Wang K."/>
            <person name="Yang L."/>
            <person name="Pan H."/>
            <person name="Jiang H."/>
            <person name="Wei Q."/>
            <person name="Fang M."/>
            <person name="Yu H."/>
            <person name="Zhu C."/>
            <person name="Cai Y."/>
            <person name="He Y."/>
            <person name="Gan X."/>
            <person name="Zeng H."/>
            <person name="Yu D."/>
            <person name="Zhu Y."/>
            <person name="Jiang H."/>
            <person name="Qiu Q."/>
            <person name="Yang H."/>
            <person name="Zhang Y.E."/>
            <person name="Wang W."/>
            <person name="Zhu M."/>
            <person name="He S."/>
            <person name="Zhang G."/>
        </authorList>
    </citation>
    <scope>NUCLEOTIDE SEQUENCE</scope>
    <source>
        <strain evidence="7">Pddl_001</strain>
    </source>
</reference>
<gene>
    <name evidence="7" type="primary">Pthlh</name>
    <name evidence="7" type="ORF">GTO93_0017321</name>
</gene>
<feature type="non-terminal residue" evidence="7">
    <location>
        <position position="359"/>
    </location>
</feature>
<feature type="compositionally biased region" description="Low complexity" evidence="6">
    <location>
        <begin position="132"/>
        <end position="151"/>
    </location>
</feature>
<dbReference type="EMBL" id="JAAWVQ010054694">
    <property type="protein sequence ID" value="MBN3275877.1"/>
    <property type="molecule type" value="Genomic_DNA"/>
</dbReference>
<comment type="similarity">
    <text evidence="2">Belongs to the parathyroid hormone family.</text>
</comment>
<feature type="compositionally biased region" description="Polar residues" evidence="6">
    <location>
        <begin position="266"/>
        <end position="279"/>
    </location>
</feature>
<keyword evidence="5" id="KW-0372">Hormone</keyword>
<dbReference type="Proteomes" id="UP001166093">
    <property type="component" value="Unassembled WGS sequence"/>
</dbReference>
<protein>
    <submittedName>
        <fullName evidence="7">PTHR protein</fullName>
    </submittedName>
</protein>
<evidence type="ECO:0000256" key="6">
    <source>
        <dbReference type="SAM" id="MobiDB-lite"/>
    </source>
</evidence>
<dbReference type="InterPro" id="IPR001415">
    <property type="entry name" value="PTH/PTH-rel"/>
</dbReference>
<name>A0ABS2XNM2_POLSP</name>
<feature type="region of interest" description="Disordered" evidence="6">
    <location>
        <begin position="34"/>
        <end position="167"/>
    </location>
</feature>
<organism evidence="7 8">
    <name type="scientific">Polyodon spathula</name>
    <name type="common">North American paddlefish</name>
    <name type="synonym">Squalus spathula</name>
    <dbReference type="NCBI Taxonomy" id="7913"/>
    <lineage>
        <taxon>Eukaryota</taxon>
        <taxon>Metazoa</taxon>
        <taxon>Chordata</taxon>
        <taxon>Craniata</taxon>
        <taxon>Vertebrata</taxon>
        <taxon>Euteleostomi</taxon>
        <taxon>Actinopterygii</taxon>
        <taxon>Chondrostei</taxon>
        <taxon>Acipenseriformes</taxon>
        <taxon>Polyodontidae</taxon>
        <taxon>Polyodon</taxon>
    </lineage>
</organism>
<evidence type="ECO:0000256" key="2">
    <source>
        <dbReference type="ARBA" id="ARBA00006307"/>
    </source>
</evidence>
<evidence type="ECO:0000256" key="5">
    <source>
        <dbReference type="ARBA" id="ARBA00022702"/>
    </source>
</evidence>
<keyword evidence="4" id="KW-0165">Cleavage on pair of basic residues</keyword>
<evidence type="ECO:0000256" key="4">
    <source>
        <dbReference type="ARBA" id="ARBA00022685"/>
    </source>
</evidence>
<feature type="compositionally biased region" description="Pro residues" evidence="6">
    <location>
        <begin position="51"/>
        <end position="78"/>
    </location>
</feature>
<dbReference type="PANTHER" id="PTHR17223:SF0">
    <property type="entry name" value="PARATHYROID HORMONE-RELATED PROTEIN"/>
    <property type="match status" value="1"/>
</dbReference>
<keyword evidence="3" id="KW-0964">Secreted</keyword>
<sequence>MFVLFSCHLSPQFQLSFCQYFWYIPSKNPPPPPSSGLLFIDSSHSYHHSTPPLPLSRPPSSPPPSPPSRPHSSPPSPPEQASLFSSTLASRADIPPSTPPSPQSRPPSTPPSPPEYAFLHSRLRADLPPLHPGLQSRPPSSPLSSLSRPPCSLTPPPPQPDHKCGGAGPPLNQFPIFIHPSLIYVGDFVRSRGSILWRASESHFHDLRARHQPPFTFKGVLTMRRAVSEHQLLHDKGRSFQELQRRIWLQNLLGEVHTAEIRELPSRTTNPKPAGSTKNYPIGLGVEEEGTYLPQETNKSQIYKDPPIKANGKKKKGRSGKRRENDKKKRRARSISLWEPGNGYSLEWAPYLSLGELLH</sequence>
<feature type="compositionally biased region" description="Basic residues" evidence="6">
    <location>
        <begin position="311"/>
        <end position="321"/>
    </location>
</feature>
<dbReference type="Pfam" id="PF01279">
    <property type="entry name" value="Parathyroid"/>
    <property type="match status" value="1"/>
</dbReference>
<comment type="subcellular location">
    <subcellularLocation>
        <location evidence="1">Secreted</location>
    </subcellularLocation>
</comment>
<feature type="region of interest" description="Disordered" evidence="6">
    <location>
        <begin position="295"/>
        <end position="336"/>
    </location>
</feature>
<feature type="non-terminal residue" evidence="7">
    <location>
        <position position="1"/>
    </location>
</feature>
<dbReference type="SMART" id="SM00087">
    <property type="entry name" value="PTH"/>
    <property type="match status" value="1"/>
</dbReference>
<dbReference type="InterPro" id="IPR003626">
    <property type="entry name" value="PTH-rel"/>
</dbReference>